<reference evidence="1 2" key="1">
    <citation type="submission" date="2018-12" db="EMBL/GenBank/DDBJ databases">
        <authorList>
            <person name="Yang Y."/>
        </authorList>
    </citation>
    <scope>NUCLEOTIDE SEQUENCE [LARGE SCALE GENOMIC DNA]</scope>
    <source>
        <strain evidence="1 2">GSF71</strain>
    </source>
</reference>
<comment type="caution">
    <text evidence="1">The sequence shown here is derived from an EMBL/GenBank/DDBJ whole genome shotgun (WGS) entry which is preliminary data.</text>
</comment>
<keyword evidence="2" id="KW-1185">Reference proteome</keyword>
<evidence type="ECO:0000313" key="1">
    <source>
        <dbReference type="EMBL" id="RUQ74931.1"/>
    </source>
</evidence>
<dbReference type="EMBL" id="RZIJ01000002">
    <property type="protein sequence ID" value="RUQ74931.1"/>
    <property type="molecule type" value="Genomic_DNA"/>
</dbReference>
<name>A0A3S0WP29_9PROT</name>
<accession>A0A3S0WP29</accession>
<organism evidence="1 2">
    <name type="scientific">Azospirillum doebereinerae</name>
    <dbReference type="NCBI Taxonomy" id="92933"/>
    <lineage>
        <taxon>Bacteria</taxon>
        <taxon>Pseudomonadati</taxon>
        <taxon>Pseudomonadota</taxon>
        <taxon>Alphaproteobacteria</taxon>
        <taxon>Rhodospirillales</taxon>
        <taxon>Azospirillaceae</taxon>
        <taxon>Azospirillum</taxon>
    </lineage>
</organism>
<protein>
    <submittedName>
        <fullName evidence="1">Uncharacterized protein</fullName>
    </submittedName>
</protein>
<dbReference type="Proteomes" id="UP000280346">
    <property type="component" value="Unassembled WGS sequence"/>
</dbReference>
<sequence length="92" mass="9635">MDVLLVASLMEDQTSVPLPAGPVRNSQSVAACVSVPLVTVMAAVWKVSRLFWLVAPSAGLEPANAGASTLSYRVVKVETGDHSDTTPSPSLW</sequence>
<gene>
    <name evidence="1" type="ORF">EJ913_03410</name>
</gene>
<proteinExistence type="predicted"/>
<dbReference type="AlphaFoldDB" id="A0A3S0WP29"/>
<evidence type="ECO:0000313" key="2">
    <source>
        <dbReference type="Proteomes" id="UP000280346"/>
    </source>
</evidence>